<dbReference type="AlphaFoldDB" id="A0A1Z1W6R4"/>
<sequence>MSARAVPGGGLGMATGPPGGSWMWPVVSRAGGAGAWCAAGPVWACPVAAGCGA</sequence>
<evidence type="ECO:0000313" key="1">
    <source>
        <dbReference type="EMBL" id="ARX82128.1"/>
    </source>
</evidence>
<dbReference type="EMBL" id="CP021748">
    <property type="protein sequence ID" value="ARX82128.1"/>
    <property type="molecule type" value="Genomic_DNA"/>
</dbReference>
<accession>A0A1Z1W6R4</accession>
<protein>
    <submittedName>
        <fullName evidence="1">Uncharacterized protein</fullName>
    </submittedName>
</protein>
<reference evidence="1 2" key="1">
    <citation type="submission" date="2017-05" db="EMBL/GenBank/DDBJ databases">
        <title>Streptomyces alboflavus Genome sequencing and assembly.</title>
        <authorList>
            <person name="Wang Y."/>
            <person name="Du B."/>
            <person name="Ding Y."/>
            <person name="Liu H."/>
            <person name="Hou Q."/>
            <person name="Liu K."/>
            <person name="Wang C."/>
            <person name="Yao L."/>
        </authorList>
    </citation>
    <scope>NUCLEOTIDE SEQUENCE [LARGE SCALE GENOMIC DNA]</scope>
    <source>
        <strain evidence="1 2">MDJK44</strain>
    </source>
</reference>
<proteinExistence type="predicted"/>
<keyword evidence="2" id="KW-1185">Reference proteome</keyword>
<organism evidence="1 2">
    <name type="scientific">Streptomyces alboflavus</name>
    <dbReference type="NCBI Taxonomy" id="67267"/>
    <lineage>
        <taxon>Bacteria</taxon>
        <taxon>Bacillati</taxon>
        <taxon>Actinomycetota</taxon>
        <taxon>Actinomycetes</taxon>
        <taxon>Kitasatosporales</taxon>
        <taxon>Streptomycetaceae</taxon>
        <taxon>Streptomyces</taxon>
    </lineage>
</organism>
<evidence type="ECO:0000313" key="2">
    <source>
        <dbReference type="Proteomes" id="UP000195880"/>
    </source>
</evidence>
<dbReference type="KEGG" id="salf:SMD44_01529"/>
<name>A0A1Z1W6R4_9ACTN</name>
<gene>
    <name evidence="1" type="ORF">SMD44_01529</name>
</gene>
<dbReference type="Proteomes" id="UP000195880">
    <property type="component" value="Chromosome"/>
</dbReference>